<dbReference type="Proteomes" id="UP001146351">
    <property type="component" value="Unassembled WGS sequence"/>
</dbReference>
<keyword evidence="3" id="KW-0812">Transmembrane</keyword>
<evidence type="ECO:0000256" key="1">
    <source>
        <dbReference type="ARBA" id="ARBA00004141"/>
    </source>
</evidence>
<feature type="transmembrane region" description="Helical" evidence="3">
    <location>
        <begin position="12"/>
        <end position="36"/>
    </location>
</feature>
<feature type="transmembrane region" description="Helical" evidence="3">
    <location>
        <begin position="257"/>
        <end position="275"/>
    </location>
</feature>
<accession>A0A9W9LDE6</accession>
<feature type="domain" description="Major facilitator superfamily (MFS) profile" evidence="4">
    <location>
        <begin position="17"/>
        <end position="406"/>
    </location>
</feature>
<dbReference type="PROSITE" id="PS50850">
    <property type="entry name" value="MFS"/>
    <property type="match status" value="1"/>
</dbReference>
<evidence type="ECO:0000313" key="6">
    <source>
        <dbReference type="Proteomes" id="UP001146351"/>
    </source>
</evidence>
<feature type="transmembrane region" description="Helical" evidence="3">
    <location>
        <begin position="85"/>
        <end position="103"/>
    </location>
</feature>
<dbReference type="InterPro" id="IPR011701">
    <property type="entry name" value="MFS"/>
</dbReference>
<dbReference type="AlphaFoldDB" id="A0A9W9LDE6"/>
<evidence type="ECO:0000259" key="4">
    <source>
        <dbReference type="PROSITE" id="PS50850"/>
    </source>
</evidence>
<feature type="transmembrane region" description="Helical" evidence="3">
    <location>
        <begin position="56"/>
        <end position="78"/>
    </location>
</feature>
<protein>
    <submittedName>
        <fullName evidence="5">Major facilitator superfamily domain general substrate transporter</fullName>
    </submittedName>
</protein>
<proteinExistence type="inferred from homology"/>
<feature type="transmembrane region" description="Helical" evidence="3">
    <location>
        <begin position="222"/>
        <end position="245"/>
    </location>
</feature>
<gene>
    <name evidence="5" type="ORF">N7492_009936</name>
</gene>
<evidence type="ECO:0000256" key="3">
    <source>
        <dbReference type="SAM" id="Phobius"/>
    </source>
</evidence>
<reference evidence="5" key="2">
    <citation type="journal article" date="2023" name="IMA Fungus">
        <title>Comparative genomic study of the Penicillium genus elucidates a diverse pangenome and 15 lateral gene transfer events.</title>
        <authorList>
            <person name="Petersen C."/>
            <person name="Sorensen T."/>
            <person name="Nielsen M.R."/>
            <person name="Sondergaard T.E."/>
            <person name="Sorensen J.L."/>
            <person name="Fitzpatrick D.A."/>
            <person name="Frisvad J.C."/>
            <person name="Nielsen K.L."/>
        </authorList>
    </citation>
    <scope>NUCLEOTIDE SEQUENCE</scope>
    <source>
        <strain evidence="5">IBT 21917</strain>
    </source>
</reference>
<keyword evidence="3" id="KW-1133">Transmembrane helix</keyword>
<dbReference type="Pfam" id="PF07690">
    <property type="entry name" value="MFS_1"/>
    <property type="match status" value="1"/>
</dbReference>
<evidence type="ECO:0000256" key="2">
    <source>
        <dbReference type="ARBA" id="ARBA00006727"/>
    </source>
</evidence>
<dbReference type="EMBL" id="JAPQKO010000008">
    <property type="protein sequence ID" value="KAJ5151641.1"/>
    <property type="molecule type" value="Genomic_DNA"/>
</dbReference>
<evidence type="ECO:0000313" key="5">
    <source>
        <dbReference type="EMBL" id="KAJ5151641.1"/>
    </source>
</evidence>
<comment type="caution">
    <text evidence="5">The sequence shown here is derived from an EMBL/GenBank/DDBJ whole genome shotgun (WGS) entry which is preliminary data.</text>
</comment>
<dbReference type="InterPro" id="IPR036259">
    <property type="entry name" value="MFS_trans_sf"/>
</dbReference>
<feature type="transmembrane region" description="Helical" evidence="3">
    <location>
        <begin position="143"/>
        <end position="162"/>
    </location>
</feature>
<feature type="transmembrane region" description="Helical" evidence="3">
    <location>
        <begin position="109"/>
        <end position="131"/>
    </location>
</feature>
<feature type="transmembrane region" description="Helical" evidence="3">
    <location>
        <begin position="378"/>
        <end position="402"/>
    </location>
</feature>
<feature type="transmembrane region" description="Helical" evidence="3">
    <location>
        <begin position="287"/>
        <end position="305"/>
    </location>
</feature>
<comment type="similarity">
    <text evidence="2">Belongs to the major facilitator superfamily. Monocarboxylate porter (TC 2.A.1.13) family.</text>
</comment>
<name>A0A9W9LDE6_9EURO</name>
<sequence>MNPATTTYPEGGLRANLVVAGSFSAIMGGLGLMNSIGIYQAWISTNQLSSQSEGQIGWIFGLYNFLVFFCGIQIGPIFDARGPRLLMCIGSVLLILTFILMGFCTAYWHFLIVIGIVGGMGTSFIFIVPVASIGHFFNRRRGAATGLALSGGSIGGVIFPLVLEHLGPKIGFAWATRVIGLITLILLVPGCILVRANFPPNSTAAPSAKTFLPDLTILKDPVLALTTLGVFFIEWGFFIPLEYIASYSLATGVSRQLSYLMVVFLNAGSFPGRWLPGIIADRIGRFNTLLLTNILCLISVLGVWMPASGNIVAVVIFSVVFGFGSGSNISLVPVCVGELCPVQNYGRYYTTVYTIVSFGALTGVPIAGEILHRCRGEYWGLITFAGCSYAAGLVCFGVVMWMQKQRVNKKINGPEMGTTC</sequence>
<feature type="transmembrane region" description="Helical" evidence="3">
    <location>
        <begin position="311"/>
        <end position="336"/>
    </location>
</feature>
<keyword evidence="6" id="KW-1185">Reference proteome</keyword>
<dbReference type="PANTHER" id="PTHR11360:SF177">
    <property type="entry name" value="RIBOFLAVIN TRANSPORTER MCH5"/>
    <property type="match status" value="1"/>
</dbReference>
<dbReference type="OrthoDB" id="410267at2759"/>
<dbReference type="GO" id="GO:0022857">
    <property type="term" value="F:transmembrane transporter activity"/>
    <property type="evidence" value="ECO:0007669"/>
    <property type="project" value="InterPro"/>
</dbReference>
<dbReference type="PANTHER" id="PTHR11360">
    <property type="entry name" value="MONOCARBOXYLATE TRANSPORTER"/>
    <property type="match status" value="1"/>
</dbReference>
<comment type="subcellular location">
    <subcellularLocation>
        <location evidence="1">Membrane</location>
        <topology evidence="1">Multi-pass membrane protein</topology>
    </subcellularLocation>
</comment>
<reference evidence="5" key="1">
    <citation type="submission" date="2022-11" db="EMBL/GenBank/DDBJ databases">
        <authorList>
            <person name="Petersen C."/>
        </authorList>
    </citation>
    <scope>NUCLEOTIDE SEQUENCE</scope>
    <source>
        <strain evidence="5">IBT 21917</strain>
    </source>
</reference>
<dbReference type="InterPro" id="IPR020846">
    <property type="entry name" value="MFS_dom"/>
</dbReference>
<dbReference type="SUPFAM" id="SSF103473">
    <property type="entry name" value="MFS general substrate transporter"/>
    <property type="match status" value="1"/>
</dbReference>
<dbReference type="InterPro" id="IPR050327">
    <property type="entry name" value="Proton-linked_MCT"/>
</dbReference>
<feature type="transmembrane region" description="Helical" evidence="3">
    <location>
        <begin position="174"/>
        <end position="194"/>
    </location>
</feature>
<dbReference type="Gene3D" id="1.20.1250.20">
    <property type="entry name" value="MFS general substrate transporter like domains"/>
    <property type="match status" value="1"/>
</dbReference>
<dbReference type="GO" id="GO:0016020">
    <property type="term" value="C:membrane"/>
    <property type="evidence" value="ECO:0007669"/>
    <property type="project" value="UniProtKB-SubCell"/>
</dbReference>
<organism evidence="5 6">
    <name type="scientific">Penicillium capsulatum</name>
    <dbReference type="NCBI Taxonomy" id="69766"/>
    <lineage>
        <taxon>Eukaryota</taxon>
        <taxon>Fungi</taxon>
        <taxon>Dikarya</taxon>
        <taxon>Ascomycota</taxon>
        <taxon>Pezizomycotina</taxon>
        <taxon>Eurotiomycetes</taxon>
        <taxon>Eurotiomycetidae</taxon>
        <taxon>Eurotiales</taxon>
        <taxon>Aspergillaceae</taxon>
        <taxon>Penicillium</taxon>
    </lineage>
</organism>
<feature type="transmembrane region" description="Helical" evidence="3">
    <location>
        <begin position="348"/>
        <end position="366"/>
    </location>
</feature>
<keyword evidence="3" id="KW-0472">Membrane</keyword>